<dbReference type="AlphaFoldDB" id="W1NTL3"/>
<evidence type="ECO:0008006" key="3">
    <source>
        <dbReference type="Google" id="ProtNLM"/>
    </source>
</evidence>
<protein>
    <recommendedName>
        <fullName evidence="3">Pentatricopeptide repeat-containing protein</fullName>
    </recommendedName>
</protein>
<proteinExistence type="predicted"/>
<gene>
    <name evidence="1" type="ORF">AMTR_s00117p00042960</name>
</gene>
<dbReference type="Gramene" id="ERM97939">
    <property type="protein sequence ID" value="ERM97939"/>
    <property type="gene ID" value="AMTR_s00117p00042960"/>
</dbReference>
<evidence type="ECO:0000313" key="1">
    <source>
        <dbReference type="EMBL" id="ERM97939.1"/>
    </source>
</evidence>
<evidence type="ECO:0000313" key="2">
    <source>
        <dbReference type="Proteomes" id="UP000017836"/>
    </source>
</evidence>
<sequence>MISGYGAHGLGSNMDGLIFKVCFLEHFIAKLEEGLNPDLSTLVSICSHSALVNKGWETINSMEGQGLLKRLNCPLMICLLSLLPIFEIHKNVRLAERVSAYVLLSNEYASTGYGKG</sequence>
<reference evidence="2" key="1">
    <citation type="journal article" date="2013" name="Science">
        <title>The Amborella genome and the evolution of flowering plants.</title>
        <authorList>
            <consortium name="Amborella Genome Project"/>
        </authorList>
    </citation>
    <scope>NUCLEOTIDE SEQUENCE [LARGE SCALE GENOMIC DNA]</scope>
</reference>
<dbReference type="Proteomes" id="UP000017836">
    <property type="component" value="Unassembled WGS sequence"/>
</dbReference>
<organism evidence="1 2">
    <name type="scientific">Amborella trichopoda</name>
    <dbReference type="NCBI Taxonomy" id="13333"/>
    <lineage>
        <taxon>Eukaryota</taxon>
        <taxon>Viridiplantae</taxon>
        <taxon>Streptophyta</taxon>
        <taxon>Embryophyta</taxon>
        <taxon>Tracheophyta</taxon>
        <taxon>Spermatophyta</taxon>
        <taxon>Magnoliopsida</taxon>
        <taxon>Amborellales</taxon>
        <taxon>Amborellaceae</taxon>
        <taxon>Amborella</taxon>
    </lineage>
</organism>
<dbReference type="HOGENOM" id="CLU_2100189_0_0_1"/>
<dbReference type="EMBL" id="KI395608">
    <property type="protein sequence ID" value="ERM97939.1"/>
    <property type="molecule type" value="Genomic_DNA"/>
</dbReference>
<name>W1NTL3_AMBTC</name>
<keyword evidence="2" id="KW-1185">Reference proteome</keyword>
<accession>W1NTL3</accession>